<dbReference type="SMART" id="SM00228">
    <property type="entry name" value="PDZ"/>
    <property type="match status" value="1"/>
</dbReference>
<feature type="compositionally biased region" description="Basic and acidic residues" evidence="4">
    <location>
        <begin position="836"/>
        <end position="848"/>
    </location>
</feature>
<feature type="repeat" description="ANK" evidence="3">
    <location>
        <begin position="316"/>
        <end position="348"/>
    </location>
</feature>
<evidence type="ECO:0000256" key="1">
    <source>
        <dbReference type="ARBA" id="ARBA00023018"/>
    </source>
</evidence>
<dbReference type="PROSITE" id="PS50106">
    <property type="entry name" value="PDZ"/>
    <property type="match status" value="1"/>
</dbReference>
<feature type="compositionally biased region" description="Polar residues" evidence="4">
    <location>
        <begin position="1701"/>
        <end position="1723"/>
    </location>
</feature>
<dbReference type="Gene3D" id="3.10.20.90">
    <property type="entry name" value="Phosphatidylinositol 3-kinase Catalytic Subunit, Chain A, domain 1"/>
    <property type="match status" value="1"/>
</dbReference>
<feature type="compositionally biased region" description="Polar residues" evidence="4">
    <location>
        <begin position="710"/>
        <end position="723"/>
    </location>
</feature>
<dbReference type="SUPFAM" id="SSF47769">
    <property type="entry name" value="SAM/Pointed domain"/>
    <property type="match status" value="1"/>
</dbReference>
<dbReference type="CDD" id="cd06746">
    <property type="entry name" value="PDZ_SHANK1_3-like"/>
    <property type="match status" value="1"/>
</dbReference>
<dbReference type="Pfam" id="PF12796">
    <property type="entry name" value="Ank_2"/>
    <property type="match status" value="2"/>
</dbReference>
<feature type="region of interest" description="Disordered" evidence="4">
    <location>
        <begin position="1940"/>
        <end position="1959"/>
    </location>
</feature>
<dbReference type="InterPro" id="IPR051569">
    <property type="entry name" value="SHANK"/>
</dbReference>
<dbReference type="InterPro" id="IPR036770">
    <property type="entry name" value="Ankyrin_rpt-contain_sf"/>
</dbReference>
<dbReference type="PANTHER" id="PTHR24135:SF28">
    <property type="entry name" value="LD13733P"/>
    <property type="match status" value="1"/>
</dbReference>
<feature type="repeat" description="ANK" evidence="3">
    <location>
        <begin position="181"/>
        <end position="216"/>
    </location>
</feature>
<comment type="subcellular location">
    <subcellularLocation>
        <location evidence="2">Postsynaptic density</location>
    </subcellularLocation>
</comment>
<feature type="compositionally biased region" description="Polar residues" evidence="4">
    <location>
        <begin position="1498"/>
        <end position="1510"/>
    </location>
</feature>
<feature type="compositionally biased region" description="Basic and acidic residues" evidence="4">
    <location>
        <begin position="1690"/>
        <end position="1700"/>
    </location>
</feature>
<feature type="compositionally biased region" description="Basic and acidic residues" evidence="4">
    <location>
        <begin position="1057"/>
        <end position="1066"/>
    </location>
</feature>
<dbReference type="CDD" id="cd17091">
    <property type="entry name" value="FERM_F0_SHANK"/>
    <property type="match status" value="1"/>
</dbReference>
<dbReference type="InterPro" id="IPR001660">
    <property type="entry name" value="SAM"/>
</dbReference>
<dbReference type="GO" id="GO:0045211">
    <property type="term" value="C:postsynaptic membrane"/>
    <property type="evidence" value="ECO:0007669"/>
    <property type="project" value="TreeGrafter"/>
</dbReference>
<keyword evidence="3" id="KW-0040">ANK repeat</keyword>
<dbReference type="SUPFAM" id="SSF48403">
    <property type="entry name" value="Ankyrin repeat"/>
    <property type="match status" value="1"/>
</dbReference>
<evidence type="ECO:0000256" key="3">
    <source>
        <dbReference type="PROSITE-ProRule" id="PRU00023"/>
    </source>
</evidence>
<dbReference type="Gene3D" id="2.30.42.10">
    <property type="match status" value="1"/>
</dbReference>
<gene>
    <name evidence="7" type="ORF">OCTVUL_1B001747</name>
</gene>
<dbReference type="SUPFAM" id="SSF50156">
    <property type="entry name" value="PDZ domain-like"/>
    <property type="match status" value="1"/>
</dbReference>
<dbReference type="Proteomes" id="UP001162480">
    <property type="component" value="Chromosome 19"/>
</dbReference>
<dbReference type="PROSITE" id="PS50088">
    <property type="entry name" value="ANK_REPEAT"/>
    <property type="match status" value="4"/>
</dbReference>
<evidence type="ECO:0000256" key="2">
    <source>
        <dbReference type="ARBA" id="ARBA00034105"/>
    </source>
</evidence>
<evidence type="ECO:0000259" key="6">
    <source>
        <dbReference type="PROSITE" id="PS50106"/>
    </source>
</evidence>
<name>A0AA36BLX9_OCTVU</name>
<dbReference type="PROSITE" id="PS50105">
    <property type="entry name" value="SAM_DOMAIN"/>
    <property type="match status" value="1"/>
</dbReference>
<dbReference type="InterPro" id="IPR002110">
    <property type="entry name" value="Ankyrin_rpt"/>
</dbReference>
<sequence length="2181" mass="243655">MNTFRTSSSYIEDYNPPLDAEDMEFMMNPNDYIPIPNQDNVGTVYIRISLPELNVQKCLQFQLGESVWHAKQQILASFGSELRDGYNYGLYCPPQNGKAGKFLDEERLLREYPLSGPIGYLEFKFKRRVYRSMELNTRKLKQIHNKANLKQFIDAVKHGNKERVDKFLTKGLDPNYIDRDSGETPLTLSCTLGSDKSRSMIITLVSGGAHMDFRNRHGFTPMHKSAICSNRESIKTLLDLGASPNYKDLRYLTPLYYVVSKDDPVCAELLLNERAIIGTTDEQGWFEIHQACRSGKVQILEHLIYYGADMDVQNASGNTPLHVCAVTNQESCIRVLLFRGANKVIVNLNNQTPYEAAIIAGNLDLAEIIKGYSSADIVPFRELPQYSSRRTIKYSTNFRLSKCRSETRLNLSMMDSNFFKPDGSFHRYSMSSDCYSVTNSDSPRSISSSSTYSGHINGGLHMTDHDYYDGRRENYEENWYPYSVEETNLNSRRRTCSLGDLDADTEYFQRKTIKQRALFNHLGRHFIKALKKKNVGGKLIVNSQEDDLPVDISNYNFENSPKLTNGLNSNTPSFRSDLIHPGFAFLKSRLKKKSVISKTDTNEKIHADPCRPLFQLKKKPSPDLNGEDIFVITPIDVENNVNNNRSSESFDSLKEQTANDCKCPDSKPCTLDDRVTRYILPENVEEEDSGRGVSENSVSDTDWQDKTTSHGETATSRQVKNDTPINYFSITNRPSTEHDPPVTSHRNFFHQQQPHMSPWPLSSQPLKISAQRKISKPSGEFILVGPYESRHEPLQYAPSPLSDSRGKYSSMPSLAILGNNSKEEKKLKKILKKEKKKEEKRMKKDMKNNDSYPSYSLPHKTKIHRPLTVYEKPRPGLKLTPVPISIEEPLYAVPIIYDKPKLDHYASSPDLLRLQQIYNIGSPEWLPQPVDNNNSNYAPRAVTLRKTPNGYGFVLRGARSDHQFLNHVSNNSPAVQYLDTVDAGSAAEKAGLRAGDFILEINDENVTRASHEHVVKLIKNSGNMLRMTVLTVKPTDQDKNAFVHEDGSFTLPSRRRQAPEPPRRDPSTSLSFSKAKSKSFAEGMAEIEKLDQTLAEFEVCESPTKENSYSTYQNAMKSEIKTASIRAAYAKKRLSNIEIDNICSMEAPHKPDRLSPSEVRIKKYHKKTSSLEKSRSTPNLAPDLDYAQISSGNSSYSSNSSGLLRSQQAKMNASQINQLYPAPYLGSLSQPPPGMDLSGCRHSVAIGSSVHINSLPSRGKAYPVPPPVVSNHYVSPKEHIPPPPQVITINTQNDQSVNSTGESTKHNSYESSFRPGTVAVFGNNKKLVTNQSSVNQAKSHKPQDSLNRNKSASNFNSNLNSVTKTVIADVHHIDQSQGTQHYSNGTHDTYYEPQPDYESDGEDNLAHDGNGNIISVGSNLTKNRMSLAVPLSSSSSSSESFKTASTTPSFQNTVDPQIIPPPPEFCPPPPPEFSHAPPAPPPPPSNQLCAIPPPPPQFSSASLPESQESQAADPGNELLNEIKRAAQERQNRCKDEIPEKTTPKPTSVNLTPQDKNQAEILQAVAKRRSMLENSDENIVVNQIEAQIHKAKKLQYSKYYFTGNRMKKVVKELPEENTLEVEENKQNTEENKPVVKENKPVVKESKPVVKENKPVVKDAKVDVKQKGLNEGKINSASSEDKPISKVVLKPKLLERSTDKLPTESNSNKTTVKTLQNQAIKSQNGKVEPHVNDDSKKGQEDFLIKAEKARQRYLSRKSLGTNNETADKANRTATQTEISDKPNNINVHTKTSDKPNSTATHTETIDKPNKIAINNEKSDKLNSTATNNVKSDKSYNIARVNENKTYNSKKEPEPCVISHKTVEKNKINTDQTRHGVQNKTNPLIKRTTSKVHIEIKPALNVSSKPISGVSIKERIANLQNNNGLATNNSRDGVKLITVKGVTTGHSNTDPSNSSDCSTPSQSPYHTSFVTIVAPPPGFCDSDTDERATDELPSYPTLQTLPAPLSELSISVDQIGDIHPPDDSLSLISSLSTLSTLSTSSTEHPIDIVHPPPTSFQDGSSPVSTDQGFEESFIAAPQEFNEPLKKHNITKHSYQNKSVEEWLYVDVLEWLDSLKLTQYKTNFSHHCIDGKKLLNLNRNDYLMLGITQVSHRLNLEKAIKKALLASKSCQKSPVTSKISSSMSH</sequence>
<feature type="compositionally biased region" description="Polar residues" evidence="4">
    <location>
        <begin position="1441"/>
        <end position="1455"/>
    </location>
</feature>
<feature type="repeat" description="ANK" evidence="3">
    <location>
        <begin position="217"/>
        <end position="249"/>
    </location>
</feature>
<feature type="compositionally biased region" description="Polar residues" evidence="4">
    <location>
        <begin position="1941"/>
        <end position="1959"/>
    </location>
</feature>
<feature type="compositionally biased region" description="Polar residues" evidence="4">
    <location>
        <begin position="1344"/>
        <end position="1357"/>
    </location>
</feature>
<feature type="compositionally biased region" description="Polar residues" evidence="4">
    <location>
        <begin position="1375"/>
        <end position="1387"/>
    </location>
</feature>
<dbReference type="Gene3D" id="1.25.40.20">
    <property type="entry name" value="Ankyrin repeat-containing domain"/>
    <property type="match status" value="2"/>
</dbReference>
<proteinExistence type="predicted"/>
<dbReference type="GO" id="GO:0043197">
    <property type="term" value="C:dendritic spine"/>
    <property type="evidence" value="ECO:0007669"/>
    <property type="project" value="TreeGrafter"/>
</dbReference>
<evidence type="ECO:0000259" key="5">
    <source>
        <dbReference type="PROSITE" id="PS50105"/>
    </source>
</evidence>
<feature type="region of interest" description="Disordered" evidence="4">
    <location>
        <begin position="1431"/>
        <end position="1514"/>
    </location>
</feature>
<dbReference type="GO" id="GO:0035255">
    <property type="term" value="F:ionotropic glutamate receptor binding"/>
    <property type="evidence" value="ECO:0007669"/>
    <property type="project" value="TreeGrafter"/>
</dbReference>
<dbReference type="Pfam" id="PF00536">
    <property type="entry name" value="SAM_1"/>
    <property type="match status" value="1"/>
</dbReference>
<feature type="region of interest" description="Disordered" evidence="4">
    <location>
        <begin position="1686"/>
        <end position="1737"/>
    </location>
</feature>
<dbReference type="EMBL" id="OX597832">
    <property type="protein sequence ID" value="CAI9736528.1"/>
    <property type="molecule type" value="Genomic_DNA"/>
</dbReference>
<feature type="region of interest" description="Disordered" evidence="4">
    <location>
        <begin position="833"/>
        <end position="858"/>
    </location>
</feature>
<dbReference type="GO" id="GO:0030160">
    <property type="term" value="F:synaptic receptor adaptor activity"/>
    <property type="evidence" value="ECO:0007669"/>
    <property type="project" value="TreeGrafter"/>
</dbReference>
<dbReference type="PROSITE" id="PS50297">
    <property type="entry name" value="ANK_REP_REGION"/>
    <property type="match status" value="3"/>
</dbReference>
<keyword evidence="8" id="KW-1185">Reference proteome</keyword>
<dbReference type="Pfam" id="PF00595">
    <property type="entry name" value="PDZ"/>
    <property type="match status" value="1"/>
</dbReference>
<feature type="region of interest" description="Disordered" evidence="4">
    <location>
        <begin position="1375"/>
        <end position="1410"/>
    </location>
</feature>
<reference evidence="7" key="1">
    <citation type="submission" date="2023-08" db="EMBL/GenBank/DDBJ databases">
        <authorList>
            <person name="Alioto T."/>
            <person name="Alioto T."/>
            <person name="Gomez Garrido J."/>
        </authorList>
    </citation>
    <scope>NUCLEOTIDE SEQUENCE</scope>
</reference>
<dbReference type="SMART" id="SM00454">
    <property type="entry name" value="SAM"/>
    <property type="match status" value="1"/>
</dbReference>
<evidence type="ECO:0000256" key="4">
    <source>
        <dbReference type="SAM" id="MobiDB-lite"/>
    </source>
</evidence>
<feature type="region of interest" description="Disordered" evidence="4">
    <location>
        <begin position="1165"/>
        <end position="1186"/>
    </location>
</feature>
<feature type="region of interest" description="Disordered" evidence="4">
    <location>
        <begin position="1295"/>
        <end position="1316"/>
    </location>
</feature>
<feature type="region of interest" description="Disordered" evidence="4">
    <location>
        <begin position="681"/>
        <end position="723"/>
    </location>
</feature>
<feature type="region of interest" description="Disordered" evidence="4">
    <location>
        <begin position="1528"/>
        <end position="1551"/>
    </location>
</feature>
<feature type="region of interest" description="Disordered" evidence="4">
    <location>
        <begin position="1041"/>
        <end position="1075"/>
    </location>
</feature>
<dbReference type="InterPro" id="IPR013761">
    <property type="entry name" value="SAM/pointed_sf"/>
</dbReference>
<feature type="compositionally biased region" description="Basic and acidic residues" evidence="4">
    <location>
        <begin position="1528"/>
        <end position="1542"/>
    </location>
</feature>
<feature type="compositionally biased region" description="Pro residues" evidence="4">
    <location>
        <begin position="1458"/>
        <end position="1497"/>
    </location>
</feature>
<dbReference type="SMART" id="SM00248">
    <property type="entry name" value="ANK"/>
    <property type="match status" value="7"/>
</dbReference>
<dbReference type="Gene3D" id="1.10.150.50">
    <property type="entry name" value="Transcription Factor, Ets-1"/>
    <property type="match status" value="1"/>
</dbReference>
<feature type="domain" description="SAM" evidence="5">
    <location>
        <begin position="2099"/>
        <end position="2162"/>
    </location>
</feature>
<dbReference type="GO" id="GO:0014069">
    <property type="term" value="C:postsynaptic density"/>
    <property type="evidence" value="ECO:0007669"/>
    <property type="project" value="UniProtKB-SubCell"/>
</dbReference>
<feature type="region of interest" description="Disordered" evidence="4">
    <location>
        <begin position="1330"/>
        <end position="1357"/>
    </location>
</feature>
<feature type="repeat" description="ANK" evidence="3">
    <location>
        <begin position="283"/>
        <end position="315"/>
    </location>
</feature>
<accession>A0AA36BLX9</accession>
<dbReference type="InterPro" id="IPR001478">
    <property type="entry name" value="PDZ"/>
</dbReference>
<feature type="domain" description="PDZ" evidence="6">
    <location>
        <begin position="941"/>
        <end position="1033"/>
    </location>
</feature>
<organism evidence="7 8">
    <name type="scientific">Octopus vulgaris</name>
    <name type="common">Common octopus</name>
    <dbReference type="NCBI Taxonomy" id="6645"/>
    <lineage>
        <taxon>Eukaryota</taxon>
        <taxon>Metazoa</taxon>
        <taxon>Spiralia</taxon>
        <taxon>Lophotrochozoa</taxon>
        <taxon>Mollusca</taxon>
        <taxon>Cephalopoda</taxon>
        <taxon>Coleoidea</taxon>
        <taxon>Octopodiformes</taxon>
        <taxon>Octopoda</taxon>
        <taxon>Incirrata</taxon>
        <taxon>Octopodidae</taxon>
        <taxon>Octopus</taxon>
    </lineage>
</organism>
<feature type="compositionally biased region" description="Basic and acidic residues" evidence="4">
    <location>
        <begin position="1725"/>
        <end position="1737"/>
    </location>
</feature>
<evidence type="ECO:0000313" key="7">
    <source>
        <dbReference type="EMBL" id="CAI9736528.1"/>
    </source>
</evidence>
<dbReference type="PANTHER" id="PTHR24135">
    <property type="entry name" value="SH3 AND MULTIPLE ANKYRIN REPEAT DOMAINS PROTEIN"/>
    <property type="match status" value="1"/>
</dbReference>
<dbReference type="InterPro" id="IPR036034">
    <property type="entry name" value="PDZ_sf"/>
</dbReference>
<evidence type="ECO:0000313" key="8">
    <source>
        <dbReference type="Proteomes" id="UP001162480"/>
    </source>
</evidence>
<keyword evidence="1" id="KW-0770">Synapse</keyword>
<feature type="compositionally biased region" description="Polar residues" evidence="4">
    <location>
        <begin position="1769"/>
        <end position="1800"/>
    </location>
</feature>
<protein>
    <submittedName>
        <fullName evidence="7">SH3 and multiple ankyrin repeat domains protein 3-like isoform X1</fullName>
    </submittedName>
</protein>
<feature type="region of interest" description="Disordered" evidence="4">
    <location>
        <begin position="1752"/>
        <end position="1826"/>
    </location>
</feature>